<dbReference type="InterPro" id="IPR010349">
    <property type="entry name" value="Asparaginase_II"/>
</dbReference>
<dbReference type="AlphaFoldDB" id="A0A934J469"/>
<dbReference type="PANTHER" id="PTHR42110:SF1">
    <property type="entry name" value="L-ASPARAGINASE, PUTATIVE (AFU_ORTHOLOGUE AFUA_3G11890)-RELATED"/>
    <property type="match status" value="1"/>
</dbReference>
<reference evidence="1" key="1">
    <citation type="submission" date="2020-12" db="EMBL/GenBank/DDBJ databases">
        <authorList>
            <person name="Huq M.A."/>
        </authorList>
    </citation>
    <scope>NUCLEOTIDE SEQUENCE</scope>
    <source>
        <strain evidence="1">MAHUQ-46</strain>
    </source>
</reference>
<name>A0A934J469_9BACL</name>
<proteinExistence type="predicted"/>
<protein>
    <submittedName>
        <fullName evidence="1">Asparaginase</fullName>
    </submittedName>
</protein>
<evidence type="ECO:0000313" key="1">
    <source>
        <dbReference type="EMBL" id="MBJ6361339.1"/>
    </source>
</evidence>
<comment type="caution">
    <text evidence="1">The sequence shown here is derived from an EMBL/GenBank/DDBJ whole genome shotgun (WGS) entry which is preliminary data.</text>
</comment>
<dbReference type="Proteomes" id="UP000640274">
    <property type="component" value="Unassembled WGS sequence"/>
</dbReference>
<accession>A0A934J469</accession>
<dbReference type="RefSeq" id="WP_199018885.1">
    <property type="nucleotide sequence ID" value="NZ_JAELUP010000024.1"/>
</dbReference>
<dbReference type="PANTHER" id="PTHR42110">
    <property type="entry name" value="L-ASPARAGINASE, PUTATIVE (AFU_ORTHOLOGUE AFUA_3G11890)-RELATED"/>
    <property type="match status" value="1"/>
</dbReference>
<dbReference type="EMBL" id="JAELUP010000024">
    <property type="protein sequence ID" value="MBJ6361339.1"/>
    <property type="molecule type" value="Genomic_DNA"/>
</dbReference>
<gene>
    <name evidence="1" type="ORF">JFN88_08480</name>
</gene>
<evidence type="ECO:0000313" key="2">
    <source>
        <dbReference type="Proteomes" id="UP000640274"/>
    </source>
</evidence>
<organism evidence="1 2">
    <name type="scientific">Paenibacillus roseus</name>
    <dbReference type="NCBI Taxonomy" id="2798579"/>
    <lineage>
        <taxon>Bacteria</taxon>
        <taxon>Bacillati</taxon>
        <taxon>Bacillota</taxon>
        <taxon>Bacilli</taxon>
        <taxon>Bacillales</taxon>
        <taxon>Paenibacillaceae</taxon>
        <taxon>Paenibacillus</taxon>
    </lineage>
</organism>
<dbReference type="Pfam" id="PF06089">
    <property type="entry name" value="Asparaginase_II"/>
    <property type="match status" value="1"/>
</dbReference>
<keyword evidence="2" id="KW-1185">Reference proteome</keyword>
<sequence>MGAGLHSEGTPLVQASRGNWTETIHFGHVAVVDANGRLLAWAGDPGRIIFSRSALNPIIAVQAVLSGVLDERGPDEEQLAILTGRNEGTDRQVEVLEALLGKFGIGEEVLSLPQAYPLDKKGRLALLGSGQPPRPLYHAAAGRHVAVMALSQCSGWPYAGYTRPEHPAQQLILQRTAEFAGMGEGAIGQAQDSCGFPALALPLWRLALAYARLAAPPGDWADAALQTAARRTGAAMNRHPALVEGPGRLASVLLGDANAIARSGEQGVFVFALRRQRLGVAVSIADGSEAALPVAVAAILESLAATGQSGTQHSDGPRRLAAAVREAFADEVLDDHGNKVGSIEPLVQLCFGERYPRSRF</sequence>